<dbReference type="GO" id="GO:0016740">
    <property type="term" value="F:transferase activity"/>
    <property type="evidence" value="ECO:0007669"/>
    <property type="project" value="UniProtKB-KW"/>
</dbReference>
<name>A0A3A8APX9_9RHOB</name>
<keyword evidence="2" id="KW-1185">Reference proteome</keyword>
<protein>
    <submittedName>
        <fullName evidence="1">UDP-N-acetylglucosamine--LPS N-acetylglucosamine transferase</fullName>
    </submittedName>
</protein>
<gene>
    <name evidence="1" type="ORF">D6850_18060</name>
</gene>
<sequence length="160" mass="17967">MRSPPKLMVVASAGGHWVQLMRLRKAWDGLDVVYMTTEPGLCDIVKTMARDEGAPSPKFISVTDANLTEKARLARQLFEVLFAVLRHRPDVIITTGAAPGYFALRFGKLIKARTIWVDSMANAEKLSKSGKEVRKYADLWLTQWEHLAQSDGPHFMGRVL</sequence>
<reference evidence="1 2" key="1">
    <citation type="submission" date="2018-09" db="EMBL/GenBank/DDBJ databases">
        <title>Roseovarius spongiae sp. nov., isolated from a marine sponge.</title>
        <authorList>
            <person name="Zhuang L."/>
            <person name="Luo L."/>
        </authorList>
    </citation>
    <scope>NUCLEOTIDE SEQUENCE [LARGE SCALE GENOMIC DNA]</scope>
    <source>
        <strain evidence="1 2">HN-E21</strain>
    </source>
</reference>
<accession>A0A3A8APX9</accession>
<dbReference type="Gene3D" id="3.40.50.2000">
    <property type="entry name" value="Glycogen Phosphorylase B"/>
    <property type="match status" value="1"/>
</dbReference>
<comment type="caution">
    <text evidence="1">The sequence shown here is derived from an EMBL/GenBank/DDBJ whole genome shotgun (WGS) entry which is preliminary data.</text>
</comment>
<dbReference type="OrthoDB" id="555447at2"/>
<organism evidence="1 2">
    <name type="scientific">Roseovarius spongiae</name>
    <dbReference type="NCBI Taxonomy" id="2320272"/>
    <lineage>
        <taxon>Bacteria</taxon>
        <taxon>Pseudomonadati</taxon>
        <taxon>Pseudomonadota</taxon>
        <taxon>Alphaproteobacteria</taxon>
        <taxon>Rhodobacterales</taxon>
        <taxon>Roseobacteraceae</taxon>
        <taxon>Roseovarius</taxon>
    </lineage>
</organism>
<dbReference type="RefSeq" id="WP_121169019.1">
    <property type="nucleotide sequence ID" value="NZ_RAPE01000008.1"/>
</dbReference>
<dbReference type="InterPro" id="IPR013969">
    <property type="entry name" value="Oligosacch_biosynth_Alg14"/>
</dbReference>
<keyword evidence="1" id="KW-0808">Transferase</keyword>
<dbReference type="EMBL" id="RAPE01000008">
    <property type="protein sequence ID" value="RKF12377.1"/>
    <property type="molecule type" value="Genomic_DNA"/>
</dbReference>
<evidence type="ECO:0000313" key="1">
    <source>
        <dbReference type="EMBL" id="RKF12377.1"/>
    </source>
</evidence>
<dbReference type="Proteomes" id="UP000281128">
    <property type="component" value="Unassembled WGS sequence"/>
</dbReference>
<proteinExistence type="predicted"/>
<dbReference type="SUPFAM" id="SSF53756">
    <property type="entry name" value="UDP-Glycosyltransferase/glycogen phosphorylase"/>
    <property type="match status" value="1"/>
</dbReference>
<dbReference type="GO" id="GO:0006488">
    <property type="term" value="P:dolichol-linked oligosaccharide biosynthetic process"/>
    <property type="evidence" value="ECO:0007669"/>
    <property type="project" value="InterPro"/>
</dbReference>
<dbReference type="Pfam" id="PF08660">
    <property type="entry name" value="Alg14"/>
    <property type="match status" value="1"/>
</dbReference>
<evidence type="ECO:0000313" key="2">
    <source>
        <dbReference type="Proteomes" id="UP000281128"/>
    </source>
</evidence>
<dbReference type="AlphaFoldDB" id="A0A3A8APX9"/>